<feature type="compositionally biased region" description="Low complexity" evidence="5">
    <location>
        <begin position="199"/>
        <end position="208"/>
    </location>
</feature>
<gene>
    <name evidence="8" type="ORF">FSB64_32540</name>
    <name evidence="7" type="ORF">HDG41_001131</name>
</gene>
<dbReference type="SMART" id="SM00528">
    <property type="entry name" value="HNS"/>
    <property type="match status" value="2"/>
</dbReference>
<dbReference type="Gene3D" id="4.10.430.30">
    <property type="match status" value="2"/>
</dbReference>
<reference evidence="7 9" key="2">
    <citation type="submission" date="2020-08" db="EMBL/GenBank/DDBJ databases">
        <title>Genomic Encyclopedia of Type Strains, Phase IV (KMG-V): Genome sequencing to study the core and pangenomes of soil and plant-associated prokaryotes.</title>
        <authorList>
            <person name="Whitman W."/>
        </authorList>
    </citation>
    <scope>NUCLEOTIDE SEQUENCE [LARGE SCALE GENOMIC DNA]</scope>
    <source>
        <strain evidence="7 9">JPY162</strain>
    </source>
</reference>
<dbReference type="PANTHER" id="PTHR38097:SF2">
    <property type="entry name" value="DNA-BINDING PROTEIN STPA"/>
    <property type="match status" value="1"/>
</dbReference>
<sequence>MATLESLQAKIAKLQAQAEAIVKKDSSAVIAKIHDLMEKHGLTIADIDAHIGGGKKRGRKPGVKLAAKPSASTATYRDPKTGATWTGHGRAPAWIANAKDRSKYLVDSSLTASAPAIKKTAKPGNYVRGPQPALYADPKSGATWSGRGRAPAWIAGAKDRTKFLIAGAVEGKAEPKAVAAEKASAKKVIVKKATAKKAMSAKTSASKKAPVKKGTAKKAVPAVSKKASTKKVSMTEAAVTAPMGTVESGAGSATYA</sequence>
<evidence type="ECO:0000256" key="5">
    <source>
        <dbReference type="SAM" id="MobiDB-lite"/>
    </source>
</evidence>
<evidence type="ECO:0000313" key="10">
    <source>
        <dbReference type="Proteomes" id="UP000821598"/>
    </source>
</evidence>
<keyword evidence="4 7" id="KW-0238">DNA-binding</keyword>
<dbReference type="RefSeq" id="WP_176369100.1">
    <property type="nucleotide sequence ID" value="NZ_JACHDE010000002.1"/>
</dbReference>
<evidence type="ECO:0000256" key="3">
    <source>
        <dbReference type="ARBA" id="ARBA00022490"/>
    </source>
</evidence>
<evidence type="ECO:0000256" key="2">
    <source>
        <dbReference type="ARBA" id="ARBA00010610"/>
    </source>
</evidence>
<evidence type="ECO:0000259" key="6">
    <source>
        <dbReference type="SMART" id="SM00528"/>
    </source>
</evidence>
<dbReference type="EMBL" id="JACHDE010000002">
    <property type="protein sequence ID" value="MBB5399092.1"/>
    <property type="molecule type" value="Genomic_DNA"/>
</dbReference>
<reference evidence="8 10" key="1">
    <citation type="submission" date="2019-08" db="EMBL/GenBank/DDBJ databases">
        <title>Paraburkholderia simonii sp. nov. and P. youngii sp. nov. Brazilian and Mexican Mimosa-associated rhizobia.</title>
        <authorList>
            <person name="Mavima L."/>
            <person name="Beukes C.W."/>
            <person name="Palmer M."/>
            <person name="De Meyer S.E."/>
            <person name="James E.K."/>
            <person name="Maluk M."/>
            <person name="Avontuur J.R."/>
            <person name="Chan W.Y."/>
            <person name="Venter S.N."/>
            <person name="Steenkamp E.T."/>
        </authorList>
    </citation>
    <scope>NUCLEOTIDE SEQUENCE [LARGE SCALE GENOMIC DNA]</scope>
    <source>
        <strain evidence="8 10">JPY454</strain>
    </source>
</reference>
<dbReference type="PANTHER" id="PTHR38097">
    <property type="match status" value="1"/>
</dbReference>
<dbReference type="InterPro" id="IPR027444">
    <property type="entry name" value="H-NS_C_dom"/>
</dbReference>
<keyword evidence="10" id="KW-1185">Reference proteome</keyword>
<dbReference type="Proteomes" id="UP000821598">
    <property type="component" value="Unassembled WGS sequence"/>
</dbReference>
<accession>A0A7W8P3R6</accession>
<comment type="similarity">
    <text evidence="2">Belongs to the histone-like protein H-NS family.</text>
</comment>
<feature type="domain" description="DNA-binding protein H-NS-like C-terminal" evidence="6">
    <location>
        <begin position="125"/>
        <end position="165"/>
    </location>
</feature>
<dbReference type="GO" id="GO:0003677">
    <property type="term" value="F:DNA binding"/>
    <property type="evidence" value="ECO:0007669"/>
    <property type="project" value="UniProtKB-KW"/>
</dbReference>
<protein>
    <submittedName>
        <fullName evidence="7">DNA-binding protein H-NS</fullName>
    </submittedName>
    <submittedName>
        <fullName evidence="8">Histone</fullName>
    </submittedName>
</protein>
<evidence type="ECO:0000313" key="8">
    <source>
        <dbReference type="EMBL" id="NVI08380.1"/>
    </source>
</evidence>
<dbReference type="SUPFAM" id="SSF81273">
    <property type="entry name" value="H-NS histone-like proteins"/>
    <property type="match status" value="2"/>
</dbReference>
<dbReference type="AlphaFoldDB" id="A0A7W8P3R6"/>
<dbReference type="GO" id="GO:0009295">
    <property type="term" value="C:nucleoid"/>
    <property type="evidence" value="ECO:0007669"/>
    <property type="project" value="UniProtKB-SubCell"/>
</dbReference>
<dbReference type="Proteomes" id="UP000592820">
    <property type="component" value="Unassembled WGS sequence"/>
</dbReference>
<evidence type="ECO:0000256" key="1">
    <source>
        <dbReference type="ARBA" id="ARBA00004453"/>
    </source>
</evidence>
<comment type="caution">
    <text evidence="7">The sequence shown here is derived from an EMBL/GenBank/DDBJ whole genome shotgun (WGS) entry which is preliminary data.</text>
</comment>
<evidence type="ECO:0000313" key="9">
    <source>
        <dbReference type="Proteomes" id="UP000592820"/>
    </source>
</evidence>
<feature type="domain" description="DNA-binding protein H-NS-like C-terminal" evidence="6">
    <location>
        <begin position="66"/>
        <end position="106"/>
    </location>
</feature>
<evidence type="ECO:0000313" key="7">
    <source>
        <dbReference type="EMBL" id="MBB5399092.1"/>
    </source>
</evidence>
<keyword evidence="3" id="KW-0963">Cytoplasm</keyword>
<feature type="compositionally biased region" description="Low complexity" evidence="5">
    <location>
        <begin position="217"/>
        <end position="235"/>
    </location>
</feature>
<evidence type="ECO:0000256" key="4">
    <source>
        <dbReference type="ARBA" id="ARBA00023125"/>
    </source>
</evidence>
<dbReference type="EMBL" id="VOMC01000046">
    <property type="protein sequence ID" value="NVI08380.1"/>
    <property type="molecule type" value="Genomic_DNA"/>
</dbReference>
<name>A0A7W8P3R6_9BURK</name>
<comment type="subcellular location">
    <subcellularLocation>
        <location evidence="1">Cytoplasm</location>
        <location evidence="1">Nucleoid</location>
    </subcellularLocation>
</comment>
<proteinExistence type="inferred from homology"/>
<organism evidence="7 9">
    <name type="scientific">Paraburkholderia youngii</name>
    <dbReference type="NCBI Taxonomy" id="2782701"/>
    <lineage>
        <taxon>Bacteria</taxon>
        <taxon>Pseudomonadati</taxon>
        <taxon>Pseudomonadota</taxon>
        <taxon>Betaproteobacteria</taxon>
        <taxon>Burkholderiales</taxon>
        <taxon>Burkholderiaceae</taxon>
        <taxon>Paraburkholderia</taxon>
    </lineage>
</organism>
<feature type="region of interest" description="Disordered" evidence="5">
    <location>
        <begin position="199"/>
        <end position="236"/>
    </location>
</feature>
<dbReference type="Pfam" id="PF00816">
    <property type="entry name" value="Histone_HNS"/>
    <property type="match status" value="2"/>
</dbReference>